<protein>
    <submittedName>
        <fullName evidence="2">Uncharacterized protein</fullName>
    </submittedName>
</protein>
<feature type="transmembrane region" description="Helical" evidence="1">
    <location>
        <begin position="87"/>
        <end position="106"/>
    </location>
</feature>
<evidence type="ECO:0000313" key="3">
    <source>
        <dbReference type="Proteomes" id="UP001177023"/>
    </source>
</evidence>
<reference evidence="2" key="1">
    <citation type="submission" date="2023-06" db="EMBL/GenBank/DDBJ databases">
        <authorList>
            <person name="Delattre M."/>
        </authorList>
    </citation>
    <scope>NUCLEOTIDE SEQUENCE</scope>
    <source>
        <strain evidence="2">AF72</strain>
    </source>
</reference>
<keyword evidence="1" id="KW-0812">Transmembrane</keyword>
<evidence type="ECO:0000313" key="2">
    <source>
        <dbReference type="EMBL" id="CAJ0575668.1"/>
    </source>
</evidence>
<feature type="non-terminal residue" evidence="2">
    <location>
        <position position="210"/>
    </location>
</feature>
<organism evidence="2 3">
    <name type="scientific">Mesorhabditis spiculigera</name>
    <dbReference type="NCBI Taxonomy" id="96644"/>
    <lineage>
        <taxon>Eukaryota</taxon>
        <taxon>Metazoa</taxon>
        <taxon>Ecdysozoa</taxon>
        <taxon>Nematoda</taxon>
        <taxon>Chromadorea</taxon>
        <taxon>Rhabditida</taxon>
        <taxon>Rhabditina</taxon>
        <taxon>Rhabditomorpha</taxon>
        <taxon>Rhabditoidea</taxon>
        <taxon>Rhabditidae</taxon>
        <taxon>Mesorhabditinae</taxon>
        <taxon>Mesorhabditis</taxon>
    </lineage>
</organism>
<feature type="transmembrane region" description="Helical" evidence="1">
    <location>
        <begin position="156"/>
        <end position="180"/>
    </location>
</feature>
<dbReference type="AlphaFoldDB" id="A0AA36CUM8"/>
<proteinExistence type="predicted"/>
<sequence length="210" mass="24232">MLTFLDYGNLGFQLLLFILAINTCRKAAPWRDPNPVVLSNFLLVSIDTIHLFVFNIHDYLARILEYESFGVFGVRVFLWWYDARYYLQHFIFILLPILHLFAIESLQDESVEEEAKESKRSQASYSPREMTIGSVPLQPNGRKQASRLKITLDIRLAVAFFYIALAYSLFTVYFLSIGILPADAIAYLNLLVFNLELSKCTVYVLIVTLK</sequence>
<comment type="caution">
    <text evidence="2">The sequence shown here is derived from an EMBL/GenBank/DDBJ whole genome shotgun (WGS) entry which is preliminary data.</text>
</comment>
<dbReference type="Proteomes" id="UP001177023">
    <property type="component" value="Unassembled WGS sequence"/>
</dbReference>
<accession>A0AA36CUM8</accession>
<keyword evidence="3" id="KW-1185">Reference proteome</keyword>
<dbReference type="EMBL" id="CATQJA010002640">
    <property type="protein sequence ID" value="CAJ0575668.1"/>
    <property type="molecule type" value="Genomic_DNA"/>
</dbReference>
<gene>
    <name evidence="2" type="ORF">MSPICULIGERA_LOCUS13977</name>
</gene>
<feature type="transmembrane region" description="Helical" evidence="1">
    <location>
        <begin position="186"/>
        <end position="209"/>
    </location>
</feature>
<feature type="transmembrane region" description="Helical" evidence="1">
    <location>
        <begin position="36"/>
        <end position="56"/>
    </location>
</feature>
<evidence type="ECO:0000256" key="1">
    <source>
        <dbReference type="SAM" id="Phobius"/>
    </source>
</evidence>
<keyword evidence="1" id="KW-1133">Transmembrane helix</keyword>
<name>A0AA36CUM8_9BILA</name>
<keyword evidence="1" id="KW-0472">Membrane</keyword>